<dbReference type="SUPFAM" id="SSF51182">
    <property type="entry name" value="RmlC-like cupins"/>
    <property type="match status" value="1"/>
</dbReference>
<dbReference type="Proteomes" id="UP000193083">
    <property type="component" value="Unassembled WGS sequence"/>
</dbReference>
<dbReference type="EMBL" id="FXBL01000004">
    <property type="protein sequence ID" value="SMH27504.1"/>
    <property type="molecule type" value="Genomic_DNA"/>
</dbReference>
<dbReference type="GO" id="GO:0046872">
    <property type="term" value="F:metal ion binding"/>
    <property type="evidence" value="ECO:0007669"/>
    <property type="project" value="UniProtKB-KW"/>
</dbReference>
<dbReference type="InterPro" id="IPR051610">
    <property type="entry name" value="GPI/OXD"/>
</dbReference>
<accession>A0A1X7MSA1</accession>
<feature type="domain" description="Cupin type-2" evidence="2">
    <location>
        <begin position="46"/>
        <end position="113"/>
    </location>
</feature>
<evidence type="ECO:0000313" key="3">
    <source>
        <dbReference type="EMBL" id="SMH27504.1"/>
    </source>
</evidence>
<protein>
    <submittedName>
        <fullName evidence="3">Cupin domain-containing protein</fullName>
    </submittedName>
</protein>
<gene>
    <name evidence="3" type="ORF">SAMN02982922_0541</name>
</gene>
<dbReference type="InterPro" id="IPR011051">
    <property type="entry name" value="RmlC_Cupin_sf"/>
</dbReference>
<keyword evidence="1" id="KW-0479">Metal-binding</keyword>
<dbReference type="OrthoDB" id="9798709at2"/>
<evidence type="ECO:0000259" key="2">
    <source>
        <dbReference type="Pfam" id="PF07883"/>
    </source>
</evidence>
<reference evidence="3 4" key="1">
    <citation type="submission" date="2017-04" db="EMBL/GenBank/DDBJ databases">
        <authorList>
            <person name="Afonso C.L."/>
            <person name="Miller P.J."/>
            <person name="Scott M.A."/>
            <person name="Spackman E."/>
            <person name="Goraichik I."/>
            <person name="Dimitrov K.M."/>
            <person name="Suarez D.L."/>
            <person name="Swayne D.E."/>
        </authorList>
    </citation>
    <scope>NUCLEOTIDE SEQUENCE [LARGE SCALE GENOMIC DNA]</scope>
    <source>
        <strain evidence="3 4">B5P</strain>
    </source>
</reference>
<keyword evidence="4" id="KW-1185">Reference proteome</keyword>
<dbReference type="PANTHER" id="PTHR35848">
    <property type="entry name" value="OXALATE-BINDING PROTEIN"/>
    <property type="match status" value="1"/>
</dbReference>
<dbReference type="Gene3D" id="2.60.120.10">
    <property type="entry name" value="Jelly Rolls"/>
    <property type="match status" value="1"/>
</dbReference>
<dbReference type="Pfam" id="PF07883">
    <property type="entry name" value="Cupin_2"/>
    <property type="match status" value="1"/>
</dbReference>
<name>A0A1X7MSA1_9HYPH</name>
<dbReference type="InterPro" id="IPR013096">
    <property type="entry name" value="Cupin_2"/>
</dbReference>
<dbReference type="RefSeq" id="WP_085462742.1">
    <property type="nucleotide sequence ID" value="NZ_FXBL01000004.1"/>
</dbReference>
<proteinExistence type="predicted"/>
<dbReference type="AlphaFoldDB" id="A0A1X7MSA1"/>
<dbReference type="PANTHER" id="PTHR35848:SF6">
    <property type="entry name" value="CUPIN TYPE-2 DOMAIN-CONTAINING PROTEIN"/>
    <property type="match status" value="1"/>
</dbReference>
<evidence type="ECO:0000256" key="1">
    <source>
        <dbReference type="ARBA" id="ARBA00022723"/>
    </source>
</evidence>
<evidence type="ECO:0000313" key="4">
    <source>
        <dbReference type="Proteomes" id="UP000193083"/>
    </source>
</evidence>
<sequence length="126" mass="14158">MPQPFVTSLSETPVETWDDPAKGDLMWQTLFSSDVTPTGDMCSGVAILSPGREHKRHRHAEAEIYYVLEGTGRLTIDDEVFKVTAGSAAYIPGNSWHGIVNDGEFPIKIFYVFSTPRFSDIEYHFE</sequence>
<organism evidence="3 4">
    <name type="scientific">Mesorhizobium australicum</name>
    <dbReference type="NCBI Taxonomy" id="536018"/>
    <lineage>
        <taxon>Bacteria</taxon>
        <taxon>Pseudomonadati</taxon>
        <taxon>Pseudomonadota</taxon>
        <taxon>Alphaproteobacteria</taxon>
        <taxon>Hyphomicrobiales</taxon>
        <taxon>Phyllobacteriaceae</taxon>
        <taxon>Mesorhizobium</taxon>
    </lineage>
</organism>
<dbReference type="InterPro" id="IPR014710">
    <property type="entry name" value="RmlC-like_jellyroll"/>
</dbReference>